<name>A0A9N8UW30_9GLOM</name>
<evidence type="ECO:0000313" key="2">
    <source>
        <dbReference type="Proteomes" id="UP000789706"/>
    </source>
</evidence>
<gene>
    <name evidence="1" type="ORF">DEBURN_LOCUS347</name>
</gene>
<feature type="non-terminal residue" evidence="1">
    <location>
        <position position="57"/>
    </location>
</feature>
<sequence>MSISILDNNLGVNLPSYEKDVSSNNKKDLIRIAEDRKITKFDYNSFENIKPIASGGF</sequence>
<proteinExistence type="predicted"/>
<reference evidence="1" key="1">
    <citation type="submission" date="2021-06" db="EMBL/GenBank/DDBJ databases">
        <authorList>
            <person name="Kallberg Y."/>
            <person name="Tangrot J."/>
            <person name="Rosling A."/>
        </authorList>
    </citation>
    <scope>NUCLEOTIDE SEQUENCE</scope>
    <source>
        <strain evidence="1">AZ414A</strain>
    </source>
</reference>
<organism evidence="1 2">
    <name type="scientific">Diversispora eburnea</name>
    <dbReference type="NCBI Taxonomy" id="1213867"/>
    <lineage>
        <taxon>Eukaryota</taxon>
        <taxon>Fungi</taxon>
        <taxon>Fungi incertae sedis</taxon>
        <taxon>Mucoromycota</taxon>
        <taxon>Glomeromycotina</taxon>
        <taxon>Glomeromycetes</taxon>
        <taxon>Diversisporales</taxon>
        <taxon>Diversisporaceae</taxon>
        <taxon>Diversispora</taxon>
    </lineage>
</organism>
<keyword evidence="2" id="KW-1185">Reference proteome</keyword>
<dbReference type="AlphaFoldDB" id="A0A9N8UW30"/>
<dbReference type="Proteomes" id="UP000789706">
    <property type="component" value="Unassembled WGS sequence"/>
</dbReference>
<protein>
    <submittedName>
        <fullName evidence="1">9544_t:CDS:1</fullName>
    </submittedName>
</protein>
<accession>A0A9N8UW30</accession>
<comment type="caution">
    <text evidence="1">The sequence shown here is derived from an EMBL/GenBank/DDBJ whole genome shotgun (WGS) entry which is preliminary data.</text>
</comment>
<dbReference type="EMBL" id="CAJVPK010000012">
    <property type="protein sequence ID" value="CAG8433143.1"/>
    <property type="molecule type" value="Genomic_DNA"/>
</dbReference>
<evidence type="ECO:0000313" key="1">
    <source>
        <dbReference type="EMBL" id="CAG8433143.1"/>
    </source>
</evidence>